<gene>
    <name evidence="10" type="ORF">MSPICULIGERA_LOCUS10642</name>
</gene>
<dbReference type="Gene3D" id="3.30.590.10">
    <property type="entry name" value="Glutamine synthetase/guanido kinase, catalytic domain"/>
    <property type="match status" value="1"/>
</dbReference>
<dbReference type="Pfam" id="PF00120">
    <property type="entry name" value="Gln-synt_C"/>
    <property type="match status" value="1"/>
</dbReference>
<keyword evidence="11" id="KW-1185">Reference proteome</keyword>
<dbReference type="InterPro" id="IPR014746">
    <property type="entry name" value="Gln_synth/guanido_kin_cat_dom"/>
</dbReference>
<dbReference type="InterPro" id="IPR008147">
    <property type="entry name" value="Gln_synt_N"/>
</dbReference>
<feature type="non-terminal residue" evidence="10">
    <location>
        <position position="1"/>
    </location>
</feature>
<dbReference type="AlphaFoldDB" id="A0AA36CQ20"/>
<reference evidence="10" key="1">
    <citation type="submission" date="2023-06" db="EMBL/GenBank/DDBJ databases">
        <authorList>
            <person name="Delattre M."/>
        </authorList>
    </citation>
    <scope>NUCLEOTIDE SEQUENCE</scope>
    <source>
        <strain evidence="10">AF72</strain>
    </source>
</reference>
<dbReference type="Proteomes" id="UP001177023">
    <property type="component" value="Unassembled WGS sequence"/>
</dbReference>
<dbReference type="SMART" id="SM01230">
    <property type="entry name" value="Gln-synt_C"/>
    <property type="match status" value="1"/>
</dbReference>
<keyword evidence="4" id="KW-0547">Nucleotide-binding</keyword>
<feature type="domain" description="GS catalytic" evidence="9">
    <location>
        <begin position="117"/>
        <end position="368"/>
    </location>
</feature>
<dbReference type="GO" id="GO:0005524">
    <property type="term" value="F:ATP binding"/>
    <property type="evidence" value="ECO:0007669"/>
    <property type="project" value="UniProtKB-KW"/>
</dbReference>
<dbReference type="GO" id="GO:0004356">
    <property type="term" value="F:glutamine synthetase activity"/>
    <property type="evidence" value="ECO:0007669"/>
    <property type="project" value="UniProtKB-EC"/>
</dbReference>
<evidence type="ECO:0000259" key="9">
    <source>
        <dbReference type="PROSITE" id="PS51987"/>
    </source>
</evidence>
<dbReference type="SUPFAM" id="SSF54368">
    <property type="entry name" value="Glutamine synthetase, N-terminal domain"/>
    <property type="match status" value="1"/>
</dbReference>
<dbReference type="EC" id="6.3.1.2" evidence="2"/>
<dbReference type="SUPFAM" id="SSF55931">
    <property type="entry name" value="Glutamine synthetase/guanido kinase"/>
    <property type="match status" value="1"/>
</dbReference>
<evidence type="ECO:0000256" key="4">
    <source>
        <dbReference type="ARBA" id="ARBA00022741"/>
    </source>
</evidence>
<dbReference type="InterPro" id="IPR008146">
    <property type="entry name" value="Gln_synth_cat_dom"/>
</dbReference>
<dbReference type="GO" id="GO:0006542">
    <property type="term" value="P:glutamine biosynthetic process"/>
    <property type="evidence" value="ECO:0007669"/>
    <property type="project" value="InterPro"/>
</dbReference>
<accession>A0AA36CQ20</accession>
<dbReference type="EMBL" id="CATQJA010002593">
    <property type="protein sequence ID" value="CAJ0572253.1"/>
    <property type="molecule type" value="Genomic_DNA"/>
</dbReference>
<protein>
    <recommendedName>
        <fullName evidence="2">glutamine synthetase</fullName>
        <ecNumber evidence="2">6.3.1.2</ecNumber>
    </recommendedName>
</protein>
<evidence type="ECO:0000256" key="5">
    <source>
        <dbReference type="ARBA" id="ARBA00022840"/>
    </source>
</evidence>
<evidence type="ECO:0000256" key="1">
    <source>
        <dbReference type="ARBA" id="ARBA00009897"/>
    </source>
</evidence>
<keyword evidence="5" id="KW-0067">ATP-binding</keyword>
<comment type="similarity">
    <text evidence="1 6 7">Belongs to the glutamine synthetase family.</text>
</comment>
<dbReference type="PROSITE" id="PS51986">
    <property type="entry name" value="GS_BETA_GRASP"/>
    <property type="match status" value="1"/>
</dbReference>
<dbReference type="InterPro" id="IPR027302">
    <property type="entry name" value="Gln_synth_N_conserv_site"/>
</dbReference>
<comment type="caution">
    <text evidence="10">The sequence shown here is derived from an EMBL/GenBank/DDBJ whole genome shotgun (WGS) entry which is preliminary data.</text>
</comment>
<dbReference type="FunFam" id="3.30.590.10:FF:000004">
    <property type="entry name" value="Glutamine synthetase"/>
    <property type="match status" value="1"/>
</dbReference>
<feature type="domain" description="GS beta-grasp" evidence="8">
    <location>
        <begin position="30"/>
        <end position="110"/>
    </location>
</feature>
<organism evidence="10 11">
    <name type="scientific">Mesorhabditis spiculigera</name>
    <dbReference type="NCBI Taxonomy" id="96644"/>
    <lineage>
        <taxon>Eukaryota</taxon>
        <taxon>Metazoa</taxon>
        <taxon>Ecdysozoa</taxon>
        <taxon>Nematoda</taxon>
        <taxon>Chromadorea</taxon>
        <taxon>Rhabditida</taxon>
        <taxon>Rhabditina</taxon>
        <taxon>Rhabditomorpha</taxon>
        <taxon>Rhabditoidea</taxon>
        <taxon>Rhabditidae</taxon>
        <taxon>Mesorhabditinae</taxon>
        <taxon>Mesorhabditis</taxon>
    </lineage>
</organism>
<evidence type="ECO:0000256" key="3">
    <source>
        <dbReference type="ARBA" id="ARBA00022598"/>
    </source>
</evidence>
<dbReference type="Pfam" id="PF03951">
    <property type="entry name" value="Gln-synt_N"/>
    <property type="match status" value="1"/>
</dbReference>
<dbReference type="GO" id="GO:0005737">
    <property type="term" value="C:cytoplasm"/>
    <property type="evidence" value="ECO:0007669"/>
    <property type="project" value="TreeGrafter"/>
</dbReference>
<evidence type="ECO:0000256" key="6">
    <source>
        <dbReference type="PROSITE-ProRule" id="PRU01330"/>
    </source>
</evidence>
<dbReference type="PANTHER" id="PTHR20852">
    <property type="entry name" value="GLUTAMINE SYNTHETASE"/>
    <property type="match status" value="1"/>
</dbReference>
<evidence type="ECO:0000313" key="10">
    <source>
        <dbReference type="EMBL" id="CAJ0572253.1"/>
    </source>
</evidence>
<dbReference type="InterPro" id="IPR050292">
    <property type="entry name" value="Glutamine_Synthetase"/>
</dbReference>
<dbReference type="Gene3D" id="3.10.20.70">
    <property type="entry name" value="Glutamine synthetase, N-terminal domain"/>
    <property type="match status" value="1"/>
</dbReference>
<dbReference type="InterPro" id="IPR036651">
    <property type="entry name" value="Gln_synt_N_sf"/>
</dbReference>
<evidence type="ECO:0000256" key="2">
    <source>
        <dbReference type="ARBA" id="ARBA00012937"/>
    </source>
</evidence>
<name>A0AA36CQ20_9BILA</name>
<sequence>MSQSAFNVHLPLGTPTVDQFLGIPPHPTKCQATYIWIDGTGENLRNKTRTLNTRPVKVEDYPIWNYDGSSCGQAQGRDSDRYLKPAAVFPDPFLGGHNVLLLCDTYDHLMKPTATNHRAKCKEIMDKAAAHKPMFGMEQEYLMLDRDGYPLGWPKNGYPAPQGPYYCGVGANKVVGREIIETHYRACLAAGLEIAGTNAEVTPGQWEFQIGVCEGIAMGDQLWIARFLLHRVAEQFGVIISLDPKPQVTIGDWNGAGCHTNFSTETMRKPGGIAAINAACEKLSKTHKEDMKLYDPNGGRDNLRRLTGRHETSSVDLFTYGVANRGCSVRIPRQVHADQMGYLEDRRPSSNVDPYVVTASITRSTLLM</sequence>
<evidence type="ECO:0000256" key="7">
    <source>
        <dbReference type="RuleBase" id="RU000384"/>
    </source>
</evidence>
<keyword evidence="3" id="KW-0436">Ligase</keyword>
<proteinExistence type="inferred from homology"/>
<evidence type="ECO:0000313" key="11">
    <source>
        <dbReference type="Proteomes" id="UP001177023"/>
    </source>
</evidence>
<dbReference type="PROSITE" id="PS00180">
    <property type="entry name" value="GLNA_1"/>
    <property type="match status" value="1"/>
</dbReference>
<dbReference type="PROSITE" id="PS51987">
    <property type="entry name" value="GS_CATALYTIC"/>
    <property type="match status" value="1"/>
</dbReference>
<evidence type="ECO:0000259" key="8">
    <source>
        <dbReference type="PROSITE" id="PS51986"/>
    </source>
</evidence>
<dbReference type="PANTHER" id="PTHR20852:SF96">
    <property type="entry name" value="GLUTAMINE SYNTHETASE-RELATED"/>
    <property type="match status" value="1"/>
</dbReference>